<dbReference type="Proteomes" id="UP000218899">
    <property type="component" value="Chromosome"/>
</dbReference>
<dbReference type="Pfam" id="PF04457">
    <property type="entry name" value="MJ1316"/>
    <property type="match status" value="1"/>
</dbReference>
<keyword evidence="3" id="KW-1185">Reference proteome</keyword>
<organism evidence="2 3">
    <name type="scientific">Sulfurifustis variabilis</name>
    <dbReference type="NCBI Taxonomy" id="1675686"/>
    <lineage>
        <taxon>Bacteria</taxon>
        <taxon>Pseudomonadati</taxon>
        <taxon>Pseudomonadota</taxon>
        <taxon>Gammaproteobacteria</taxon>
        <taxon>Acidiferrobacterales</taxon>
        <taxon>Acidiferrobacteraceae</taxon>
        <taxon>Sulfurifustis</taxon>
    </lineage>
</organism>
<dbReference type="RefSeq" id="WP_096459526.1">
    <property type="nucleotide sequence ID" value="NZ_AP014936.1"/>
</dbReference>
<evidence type="ECO:0000259" key="1">
    <source>
        <dbReference type="Pfam" id="PF04457"/>
    </source>
</evidence>
<reference evidence="2 3" key="1">
    <citation type="submission" date="2015-08" db="EMBL/GenBank/DDBJ databases">
        <title>Complete genome sequence of Sulfurifustis variabilis.</title>
        <authorList>
            <person name="Miura A."/>
            <person name="Kojima H."/>
            <person name="Fukui M."/>
        </authorList>
    </citation>
    <scope>NUCLEOTIDE SEQUENCE [LARGE SCALE GENOMIC DNA]</scope>
    <source>
        <strain evidence="3">skN76</strain>
    </source>
</reference>
<dbReference type="KEGG" id="sva:SVA_0964"/>
<protein>
    <recommendedName>
        <fullName evidence="1">MJ1316 RNA cyclic group end recognition domain-containing protein</fullName>
    </recommendedName>
</protein>
<name>A0A1B4V242_9GAMM</name>
<dbReference type="AlphaFoldDB" id="A0A1B4V242"/>
<proteinExistence type="predicted"/>
<dbReference type="OrthoDB" id="5432064at2"/>
<dbReference type="InterPro" id="IPR040459">
    <property type="entry name" value="MJ1316"/>
</dbReference>
<evidence type="ECO:0000313" key="2">
    <source>
        <dbReference type="EMBL" id="BAU47543.1"/>
    </source>
</evidence>
<feature type="domain" description="MJ1316 RNA cyclic group end recognition" evidence="1">
    <location>
        <begin position="1"/>
        <end position="82"/>
    </location>
</feature>
<dbReference type="EMBL" id="AP014936">
    <property type="protein sequence ID" value="BAU47543.1"/>
    <property type="molecule type" value="Genomic_DNA"/>
</dbReference>
<gene>
    <name evidence="2" type="ORF">SVA_0964</name>
</gene>
<sequence length="91" mass="11088">MQPVHQLLSRIRWDPRFRAGQFAIGYYDRIERRVRVVPLERVAFPRGDRFVFTLCDEEGALHRIPFHRVRRVYRDGRVIWERRGPATRAER</sequence>
<evidence type="ECO:0000313" key="3">
    <source>
        <dbReference type="Proteomes" id="UP000218899"/>
    </source>
</evidence>
<accession>A0A1B4V242</accession>